<evidence type="ECO:0000313" key="2">
    <source>
        <dbReference type="EMBL" id="KYK65751.1"/>
    </source>
</evidence>
<feature type="region of interest" description="Disordered" evidence="1">
    <location>
        <begin position="185"/>
        <end position="208"/>
    </location>
</feature>
<dbReference type="VEuPathDB" id="ToxoDB:TGPRC2_315120"/>
<reference evidence="3" key="1">
    <citation type="submission" date="2016-03" db="EMBL/GenBank/DDBJ databases">
        <authorList>
            <person name="Sibley D."/>
            <person name="Venepally P."/>
            <person name="Karamycheva S."/>
            <person name="Hadjithomas M."/>
            <person name="Khan A."/>
            <person name="Brunk B."/>
            <person name="Roos D."/>
            <person name="Caler E."/>
            <person name="Lorenzi H."/>
        </authorList>
    </citation>
    <scope>NUCLEOTIDE SEQUENCE [LARGE SCALE GENOMIC DNA]</scope>
    <source>
        <strain evidence="3">TgCatPRC2</strain>
    </source>
</reference>
<accession>A0A151H8X4</accession>
<feature type="region of interest" description="Disordered" evidence="1">
    <location>
        <begin position="17"/>
        <end position="99"/>
    </location>
</feature>
<feature type="compositionally biased region" description="Low complexity" evidence="1">
    <location>
        <begin position="17"/>
        <end position="51"/>
    </location>
</feature>
<dbReference type="Proteomes" id="UP000075225">
    <property type="component" value="Unassembled WGS sequence"/>
</dbReference>
<dbReference type="Pfam" id="PF03540">
    <property type="entry name" value="TAF10"/>
    <property type="match status" value="1"/>
</dbReference>
<dbReference type="OrthoDB" id="333348at2759"/>
<proteinExistence type="predicted"/>
<dbReference type="GO" id="GO:0003743">
    <property type="term" value="F:translation initiation factor activity"/>
    <property type="evidence" value="ECO:0007669"/>
    <property type="project" value="UniProtKB-KW"/>
</dbReference>
<protein>
    <submittedName>
        <fullName evidence="2">Transcription initiation factor TFIID 23-30 kDa subunit</fullName>
    </submittedName>
</protein>
<comment type="caution">
    <text evidence="2">The sequence shown here is derived from an EMBL/GenBank/DDBJ whole genome shotgun (WGS) entry which is preliminary data.</text>
</comment>
<name>A0A151H8X4_TOXGO</name>
<dbReference type="AlphaFoldDB" id="A0A151H8X4"/>
<feature type="region of interest" description="Disordered" evidence="1">
    <location>
        <begin position="253"/>
        <end position="280"/>
    </location>
</feature>
<organism evidence="2 3">
    <name type="scientific">Toxoplasma gondii TgCatPRC2</name>
    <dbReference type="NCBI Taxonomy" id="1130821"/>
    <lineage>
        <taxon>Eukaryota</taxon>
        <taxon>Sar</taxon>
        <taxon>Alveolata</taxon>
        <taxon>Apicomplexa</taxon>
        <taxon>Conoidasida</taxon>
        <taxon>Coccidia</taxon>
        <taxon>Eucoccidiorida</taxon>
        <taxon>Eimeriorina</taxon>
        <taxon>Sarcocystidae</taxon>
        <taxon>Toxoplasma</taxon>
    </lineage>
</organism>
<feature type="compositionally biased region" description="Basic and acidic residues" evidence="1">
    <location>
        <begin position="52"/>
        <end position="99"/>
    </location>
</feature>
<dbReference type="GO" id="GO:0006352">
    <property type="term" value="P:DNA-templated transcription initiation"/>
    <property type="evidence" value="ECO:0007669"/>
    <property type="project" value="InterPro"/>
</dbReference>
<gene>
    <name evidence="2" type="ORF">TGPRC2_315120</name>
</gene>
<dbReference type="GO" id="GO:0005634">
    <property type="term" value="C:nucleus"/>
    <property type="evidence" value="ECO:0007669"/>
    <property type="project" value="InterPro"/>
</dbReference>
<evidence type="ECO:0000313" key="3">
    <source>
        <dbReference type="Proteomes" id="UP000075225"/>
    </source>
</evidence>
<keyword evidence="2" id="KW-0396">Initiation factor</keyword>
<keyword evidence="2" id="KW-0648">Protein biosynthesis</keyword>
<feature type="compositionally biased region" description="Basic and acidic residues" evidence="1">
    <location>
        <begin position="185"/>
        <end position="195"/>
    </location>
</feature>
<dbReference type="InterPro" id="IPR003923">
    <property type="entry name" value="TAF10"/>
</dbReference>
<dbReference type="CDD" id="cd07982">
    <property type="entry name" value="HFD_TAF10"/>
    <property type="match status" value="1"/>
</dbReference>
<evidence type="ECO:0000256" key="1">
    <source>
        <dbReference type="SAM" id="MobiDB-lite"/>
    </source>
</evidence>
<dbReference type="EMBL" id="AHZP02001887">
    <property type="protein sequence ID" value="KYK65751.1"/>
    <property type="molecule type" value="Genomic_DNA"/>
</dbReference>
<sequence length="280" mass="29621">MSEFNLGALDPLVSSLPAEHSANSSSSSLPSSSSSLPSSSSSSSSFSSSDVSAKDKTRGVVGAKEERQGASEERGEQAVHAESEEEGRQREREGRARARERWRGVLGSEELLTERDEGVLASLETKEPSILDEVCRYWLHAVGCSTTDRTVARLVSVSVQLALEHIIDDAKLFYFCRRAVEGRARESSQGRDRGPRGGGAGGFPSSLLSVKTPGDYRELDLESFCQAFRKNGDSLVGPNLDLFLDASSAPLPSTISSSLSSSSLSAAPSSSSAPSSSASP</sequence>